<feature type="region of interest" description="Disordered" evidence="1">
    <location>
        <begin position="1"/>
        <end position="41"/>
    </location>
</feature>
<feature type="compositionally biased region" description="Polar residues" evidence="1">
    <location>
        <begin position="1"/>
        <end position="13"/>
    </location>
</feature>
<accession>A0A0X3P125</accession>
<dbReference type="EMBL" id="GEEE01017660">
    <property type="protein sequence ID" value="JAP45565.1"/>
    <property type="molecule type" value="Transcribed_RNA"/>
</dbReference>
<gene>
    <name evidence="2" type="ORF">TR100843</name>
</gene>
<evidence type="ECO:0000256" key="1">
    <source>
        <dbReference type="SAM" id="MobiDB-lite"/>
    </source>
</evidence>
<feature type="compositionally biased region" description="Basic and acidic residues" evidence="1">
    <location>
        <begin position="22"/>
        <end position="33"/>
    </location>
</feature>
<evidence type="ECO:0000313" key="2">
    <source>
        <dbReference type="EMBL" id="JAP45565.1"/>
    </source>
</evidence>
<proteinExistence type="predicted"/>
<reference evidence="2" key="1">
    <citation type="submission" date="2016-01" db="EMBL/GenBank/DDBJ databases">
        <title>Reference transcriptome for the parasite Schistocephalus solidus: insights into the molecular evolution of parasitism.</title>
        <authorList>
            <person name="Hebert F.O."/>
            <person name="Grambauer S."/>
            <person name="Barber I."/>
            <person name="Landry C.R."/>
            <person name="Aubin-Horth N."/>
        </authorList>
    </citation>
    <scope>NUCLEOTIDE SEQUENCE</scope>
</reference>
<sequence length="103" mass="11747">MSQQTKLVRQSHTCGCWSGKHSNRDDDNVRQSAEETDTQPSSRIQLLLKTMASFPYIDEVTPSGDANVNEQKSGKAVLRGENHESQRTSKWKRWTGFFSHHRG</sequence>
<organism evidence="2">
    <name type="scientific">Schistocephalus solidus</name>
    <name type="common">Tapeworm</name>
    <dbReference type="NCBI Taxonomy" id="70667"/>
    <lineage>
        <taxon>Eukaryota</taxon>
        <taxon>Metazoa</taxon>
        <taxon>Spiralia</taxon>
        <taxon>Lophotrochozoa</taxon>
        <taxon>Platyhelminthes</taxon>
        <taxon>Cestoda</taxon>
        <taxon>Eucestoda</taxon>
        <taxon>Diphyllobothriidea</taxon>
        <taxon>Diphyllobothriidae</taxon>
        <taxon>Schistocephalus</taxon>
    </lineage>
</organism>
<dbReference type="AlphaFoldDB" id="A0A0X3P125"/>
<name>A0A0X3P125_SCHSO</name>
<protein>
    <submittedName>
        <fullName evidence="2">Uncharacterized protein</fullName>
    </submittedName>
</protein>